<dbReference type="GO" id="GO:0036218">
    <property type="term" value="F:dTTP diphosphatase activity"/>
    <property type="evidence" value="ECO:0007669"/>
    <property type="project" value="RHEA"/>
</dbReference>
<evidence type="ECO:0000256" key="2">
    <source>
        <dbReference type="ARBA" id="ARBA00022801"/>
    </source>
</evidence>
<dbReference type="PIRSF" id="PIRSF006305">
    <property type="entry name" value="Maf"/>
    <property type="match status" value="1"/>
</dbReference>
<comment type="cofactor">
    <cofactor evidence="1 4">
        <name>a divalent metal cation</name>
        <dbReference type="ChEBI" id="CHEBI:60240"/>
    </cofactor>
</comment>
<dbReference type="HAMAP" id="MF_00528">
    <property type="entry name" value="Maf"/>
    <property type="match status" value="1"/>
</dbReference>
<keyword evidence="6" id="KW-1185">Reference proteome</keyword>
<feature type="site" description="Important for substrate specificity" evidence="4">
    <location>
        <position position="151"/>
    </location>
</feature>
<dbReference type="SUPFAM" id="SSF52972">
    <property type="entry name" value="ITPase-like"/>
    <property type="match status" value="1"/>
</dbReference>
<keyword evidence="2 4" id="KW-0378">Hydrolase</keyword>
<keyword evidence="3 4" id="KW-0546">Nucleotide metabolism</keyword>
<feature type="site" description="Important for substrate specificity" evidence="4">
    <location>
        <position position="69"/>
    </location>
</feature>
<dbReference type="AlphaFoldDB" id="A0A0X3TPB4"/>
<dbReference type="Pfam" id="PF02545">
    <property type="entry name" value="Maf"/>
    <property type="match status" value="1"/>
</dbReference>
<evidence type="ECO:0000313" key="5">
    <source>
        <dbReference type="EMBL" id="KUJ76286.1"/>
    </source>
</evidence>
<comment type="function">
    <text evidence="4">Nucleoside triphosphate pyrophosphatase that hydrolyzes dTTP and UTP. May have a dual role in cell division arrest and in preventing the incorporation of modified nucleotides into cellular nucleic acids.</text>
</comment>
<feature type="active site" description="Proton acceptor" evidence="4">
    <location>
        <position position="68"/>
    </location>
</feature>
<comment type="subcellular location">
    <subcellularLocation>
        <location evidence="4">Cytoplasm</location>
    </subcellularLocation>
</comment>
<reference evidence="5 6" key="1">
    <citation type="submission" date="2015-12" db="EMBL/GenBank/DDBJ databases">
        <authorList>
            <person name="Shamseldin A."/>
            <person name="Moawad H."/>
            <person name="Abd El-Rahim W.M."/>
            <person name="Sadowsky M.J."/>
        </authorList>
    </citation>
    <scope>NUCLEOTIDE SEQUENCE [LARGE SCALE GENOMIC DNA]</scope>
    <source>
        <strain evidence="5 6">ZGT118</strain>
    </source>
</reference>
<evidence type="ECO:0000313" key="6">
    <source>
        <dbReference type="Proteomes" id="UP000053791"/>
    </source>
</evidence>
<dbReference type="Gene3D" id="3.90.950.10">
    <property type="match status" value="1"/>
</dbReference>
<dbReference type="PANTHER" id="PTHR43213">
    <property type="entry name" value="BIFUNCTIONAL DTTP/UTP PYROPHOSPHATASE/METHYLTRANSFERASE PROTEIN-RELATED"/>
    <property type="match status" value="1"/>
</dbReference>
<comment type="catalytic activity">
    <reaction evidence="4">
        <text>dTTP + H2O = dTMP + diphosphate + H(+)</text>
        <dbReference type="Rhea" id="RHEA:28534"/>
        <dbReference type="ChEBI" id="CHEBI:15377"/>
        <dbReference type="ChEBI" id="CHEBI:15378"/>
        <dbReference type="ChEBI" id="CHEBI:33019"/>
        <dbReference type="ChEBI" id="CHEBI:37568"/>
        <dbReference type="ChEBI" id="CHEBI:63528"/>
        <dbReference type="EC" id="3.6.1.9"/>
    </reaction>
</comment>
<dbReference type="InterPro" id="IPR003697">
    <property type="entry name" value="Maf-like"/>
</dbReference>
<dbReference type="RefSeq" id="WP_068349207.1">
    <property type="nucleotide sequence ID" value="NZ_LQBQ01000036.1"/>
</dbReference>
<accession>A0A0X3TPB4</accession>
<name>A0A0X3TPB4_9RHOB</name>
<dbReference type="NCBIfam" id="TIGR00172">
    <property type="entry name" value="maf"/>
    <property type="match status" value="1"/>
</dbReference>
<protein>
    <recommendedName>
        <fullName evidence="4">dTTP/UTP pyrophosphatase</fullName>
        <shortName evidence="4">dTTPase/UTPase</shortName>
        <ecNumber evidence="4">3.6.1.9</ecNumber>
    </recommendedName>
    <alternativeName>
        <fullName evidence="4">Nucleoside triphosphate pyrophosphatase</fullName>
    </alternativeName>
    <alternativeName>
        <fullName evidence="4">Nucleotide pyrophosphatase</fullName>
        <shortName evidence="4">Nucleotide PPase</shortName>
    </alternativeName>
</protein>
<dbReference type="STRING" id="1685379.AVO45_13345"/>
<dbReference type="InterPro" id="IPR029001">
    <property type="entry name" value="ITPase-like_fam"/>
</dbReference>
<evidence type="ECO:0000256" key="4">
    <source>
        <dbReference type="HAMAP-Rule" id="MF_00528"/>
    </source>
</evidence>
<organism evidence="5 6">
    <name type="scientific">Ruegeria marisrubri</name>
    <dbReference type="NCBI Taxonomy" id="1685379"/>
    <lineage>
        <taxon>Bacteria</taxon>
        <taxon>Pseudomonadati</taxon>
        <taxon>Pseudomonadota</taxon>
        <taxon>Alphaproteobacteria</taxon>
        <taxon>Rhodobacterales</taxon>
        <taxon>Roseobacteraceae</taxon>
        <taxon>Ruegeria</taxon>
    </lineage>
</organism>
<dbReference type="GO" id="GO:0009117">
    <property type="term" value="P:nucleotide metabolic process"/>
    <property type="evidence" value="ECO:0007669"/>
    <property type="project" value="UniProtKB-KW"/>
</dbReference>
<gene>
    <name evidence="5" type="ORF">AVO45_13345</name>
</gene>
<feature type="site" description="Important for substrate specificity" evidence="4">
    <location>
        <position position="11"/>
    </location>
</feature>
<comment type="similarity">
    <text evidence="4">Belongs to the Maf family. YhdE subfamily.</text>
</comment>
<evidence type="ECO:0000256" key="3">
    <source>
        <dbReference type="ARBA" id="ARBA00023080"/>
    </source>
</evidence>
<proteinExistence type="inferred from homology"/>
<keyword evidence="4" id="KW-0963">Cytoplasm</keyword>
<comment type="catalytic activity">
    <reaction evidence="4">
        <text>UTP + H2O = UMP + diphosphate + H(+)</text>
        <dbReference type="Rhea" id="RHEA:29395"/>
        <dbReference type="ChEBI" id="CHEBI:15377"/>
        <dbReference type="ChEBI" id="CHEBI:15378"/>
        <dbReference type="ChEBI" id="CHEBI:33019"/>
        <dbReference type="ChEBI" id="CHEBI:46398"/>
        <dbReference type="ChEBI" id="CHEBI:57865"/>
        <dbReference type="EC" id="3.6.1.9"/>
    </reaction>
</comment>
<dbReference type="GO" id="GO:0005737">
    <property type="term" value="C:cytoplasm"/>
    <property type="evidence" value="ECO:0007669"/>
    <property type="project" value="UniProtKB-SubCell"/>
</dbReference>
<evidence type="ECO:0000256" key="1">
    <source>
        <dbReference type="ARBA" id="ARBA00001968"/>
    </source>
</evidence>
<comment type="caution">
    <text evidence="4">Lacks conserved residue(s) required for the propagation of feature annotation.</text>
</comment>
<dbReference type="Proteomes" id="UP000053791">
    <property type="component" value="Unassembled WGS sequence"/>
</dbReference>
<dbReference type="GO" id="GO:0036221">
    <property type="term" value="F:UTP diphosphatase activity"/>
    <property type="evidence" value="ECO:0007669"/>
    <property type="project" value="RHEA"/>
</dbReference>
<comment type="caution">
    <text evidence="5">The sequence shown here is derived from an EMBL/GenBank/DDBJ whole genome shotgun (WGS) entry which is preliminary data.</text>
</comment>
<sequence length="192" mass="20539">MALILGSGSPRRLDLLAQLGVRPDAVLPPDIDEDPRKGELPRPYCARIAREKVLAVPASDDDIVLCADTTVALGRRILGKPADAGEAAEFLYALSGRRHRVITSVAVRRGDKLWERDVVSLVKFKRLSDLEVNAYLATDDWQGKAGAYAIQGPAGAFIPWISGSFTGIVGLPLSETAALLQAAGYPLYGEAS</sequence>
<dbReference type="OrthoDB" id="9807767at2"/>
<dbReference type="EMBL" id="LQBQ01000036">
    <property type="protein sequence ID" value="KUJ76286.1"/>
    <property type="molecule type" value="Genomic_DNA"/>
</dbReference>
<dbReference type="CDD" id="cd00555">
    <property type="entry name" value="Maf"/>
    <property type="match status" value="1"/>
</dbReference>
<dbReference type="PANTHER" id="PTHR43213:SF5">
    <property type="entry name" value="BIFUNCTIONAL DTTP_UTP PYROPHOSPHATASE_METHYLTRANSFERASE PROTEIN-RELATED"/>
    <property type="match status" value="1"/>
</dbReference>
<dbReference type="EC" id="3.6.1.9" evidence="4"/>